<gene>
    <name evidence="1" type="ORF">ARMSODRAFT_294376</name>
</gene>
<keyword evidence="2" id="KW-1185">Reference proteome</keyword>
<dbReference type="AlphaFoldDB" id="A0A2H3BYH0"/>
<name>A0A2H3BYH0_9AGAR</name>
<accession>A0A2H3BYH0</accession>
<evidence type="ECO:0000313" key="1">
    <source>
        <dbReference type="EMBL" id="PBK68086.1"/>
    </source>
</evidence>
<protein>
    <submittedName>
        <fullName evidence="1">Uncharacterized protein</fullName>
    </submittedName>
</protein>
<sequence length="87" mass="9410">MSLVSSILLCVSVPAGLFCSLTRSLSSETLVFALDCPQLPSLVYFSFLFPVILGRIAAELTISDLGISRLYQIVSLSLSIRPCVLMI</sequence>
<evidence type="ECO:0000313" key="2">
    <source>
        <dbReference type="Proteomes" id="UP000218334"/>
    </source>
</evidence>
<dbReference type="EMBL" id="KZ293434">
    <property type="protein sequence ID" value="PBK68086.1"/>
    <property type="molecule type" value="Genomic_DNA"/>
</dbReference>
<proteinExistence type="predicted"/>
<reference evidence="2" key="1">
    <citation type="journal article" date="2017" name="Nat. Ecol. Evol.">
        <title>Genome expansion and lineage-specific genetic innovations in the forest pathogenic fungi Armillaria.</title>
        <authorList>
            <person name="Sipos G."/>
            <person name="Prasanna A.N."/>
            <person name="Walter M.C."/>
            <person name="O'Connor E."/>
            <person name="Balint B."/>
            <person name="Krizsan K."/>
            <person name="Kiss B."/>
            <person name="Hess J."/>
            <person name="Varga T."/>
            <person name="Slot J."/>
            <person name="Riley R."/>
            <person name="Boka B."/>
            <person name="Rigling D."/>
            <person name="Barry K."/>
            <person name="Lee J."/>
            <person name="Mihaltcheva S."/>
            <person name="LaButti K."/>
            <person name="Lipzen A."/>
            <person name="Waldron R."/>
            <person name="Moloney N.M."/>
            <person name="Sperisen C."/>
            <person name="Kredics L."/>
            <person name="Vagvoelgyi C."/>
            <person name="Patrignani A."/>
            <person name="Fitzpatrick D."/>
            <person name="Nagy I."/>
            <person name="Doyle S."/>
            <person name="Anderson J.B."/>
            <person name="Grigoriev I.V."/>
            <person name="Gueldener U."/>
            <person name="Muensterkoetter M."/>
            <person name="Nagy L.G."/>
        </authorList>
    </citation>
    <scope>NUCLEOTIDE SEQUENCE [LARGE SCALE GENOMIC DNA]</scope>
    <source>
        <strain evidence="2">28-4</strain>
    </source>
</reference>
<dbReference type="Proteomes" id="UP000218334">
    <property type="component" value="Unassembled WGS sequence"/>
</dbReference>
<organism evidence="1 2">
    <name type="scientific">Armillaria solidipes</name>
    <dbReference type="NCBI Taxonomy" id="1076256"/>
    <lineage>
        <taxon>Eukaryota</taxon>
        <taxon>Fungi</taxon>
        <taxon>Dikarya</taxon>
        <taxon>Basidiomycota</taxon>
        <taxon>Agaricomycotina</taxon>
        <taxon>Agaricomycetes</taxon>
        <taxon>Agaricomycetidae</taxon>
        <taxon>Agaricales</taxon>
        <taxon>Marasmiineae</taxon>
        <taxon>Physalacriaceae</taxon>
        <taxon>Armillaria</taxon>
    </lineage>
</organism>